<evidence type="ECO:0000313" key="3">
    <source>
        <dbReference type="Proteomes" id="UP001150925"/>
    </source>
</evidence>
<feature type="compositionally biased region" description="Basic and acidic residues" evidence="1">
    <location>
        <begin position="8"/>
        <end position="17"/>
    </location>
</feature>
<comment type="caution">
    <text evidence="2">The sequence shown here is derived from an EMBL/GenBank/DDBJ whole genome shotgun (WGS) entry which is preliminary data.</text>
</comment>
<proteinExistence type="predicted"/>
<dbReference type="AlphaFoldDB" id="A0A9W8AHI4"/>
<sequence length="328" mass="34935">VRSSPYNEKPRPSHTLDLDTLLVSSFTGQSSPTGTSPTDNPKFHEYSSTNGPNPTKAGAHSPHRPSSRILAVNGFTSSKVKPESEPKADFPPTTSSLDTLSQDAGDEEVPSPTTAVTATTTPFPYDLSGQGTETEPLHSIPASGRKVPTPRGQHSQDHVVIAPTYPTESQSSPLVSGTPARVFYKEGEERQPPEVNAGIIVIGGPRSHALPPSPPLPLRDALDRPTSLVVPSPPTSSPPIQPKAHTYANHRATPNDPGMEIILHRNNTTSGEQIVLRKRPEYTASGEYSIPANILRRNTYAPGSAPASGQANGGLTLEPPENEIDWLT</sequence>
<feature type="compositionally biased region" description="Polar residues" evidence="1">
    <location>
        <begin position="92"/>
        <end position="102"/>
    </location>
</feature>
<reference evidence="2" key="1">
    <citation type="submission" date="2022-07" db="EMBL/GenBank/DDBJ databases">
        <title>Phylogenomic reconstructions and comparative analyses of Kickxellomycotina fungi.</title>
        <authorList>
            <person name="Reynolds N.K."/>
            <person name="Stajich J.E."/>
            <person name="Barry K."/>
            <person name="Grigoriev I.V."/>
            <person name="Crous P."/>
            <person name="Smith M.E."/>
        </authorList>
    </citation>
    <scope>NUCLEOTIDE SEQUENCE</scope>
    <source>
        <strain evidence="2">RSA 1196</strain>
    </source>
</reference>
<keyword evidence="3" id="KW-1185">Reference proteome</keyword>
<dbReference type="EMBL" id="JANBPY010004354">
    <property type="protein sequence ID" value="KAJ1948369.1"/>
    <property type="molecule type" value="Genomic_DNA"/>
</dbReference>
<feature type="compositionally biased region" description="Pro residues" evidence="1">
    <location>
        <begin position="231"/>
        <end position="241"/>
    </location>
</feature>
<dbReference type="Proteomes" id="UP001150925">
    <property type="component" value="Unassembled WGS sequence"/>
</dbReference>
<feature type="compositionally biased region" description="Low complexity" evidence="1">
    <location>
        <begin position="24"/>
        <end position="38"/>
    </location>
</feature>
<feature type="region of interest" description="Disordered" evidence="1">
    <location>
        <begin position="206"/>
        <end position="258"/>
    </location>
</feature>
<feature type="region of interest" description="Disordered" evidence="1">
    <location>
        <begin position="1"/>
        <end position="156"/>
    </location>
</feature>
<dbReference type="OrthoDB" id="10421070at2759"/>
<protein>
    <submittedName>
        <fullName evidence="2">Uncharacterized protein</fullName>
    </submittedName>
</protein>
<organism evidence="2 3">
    <name type="scientific">Dispira parvispora</name>
    <dbReference type="NCBI Taxonomy" id="1520584"/>
    <lineage>
        <taxon>Eukaryota</taxon>
        <taxon>Fungi</taxon>
        <taxon>Fungi incertae sedis</taxon>
        <taxon>Zoopagomycota</taxon>
        <taxon>Kickxellomycotina</taxon>
        <taxon>Dimargaritomycetes</taxon>
        <taxon>Dimargaritales</taxon>
        <taxon>Dimargaritaceae</taxon>
        <taxon>Dispira</taxon>
    </lineage>
</organism>
<evidence type="ECO:0000313" key="2">
    <source>
        <dbReference type="EMBL" id="KAJ1948369.1"/>
    </source>
</evidence>
<evidence type="ECO:0000256" key="1">
    <source>
        <dbReference type="SAM" id="MobiDB-lite"/>
    </source>
</evidence>
<name>A0A9W8AHI4_9FUNG</name>
<accession>A0A9W8AHI4</accession>
<feature type="region of interest" description="Disordered" evidence="1">
    <location>
        <begin position="299"/>
        <end position="328"/>
    </location>
</feature>
<gene>
    <name evidence="2" type="ORF">IWQ62_006900</name>
</gene>
<feature type="non-terminal residue" evidence="2">
    <location>
        <position position="328"/>
    </location>
</feature>
<feature type="compositionally biased region" description="Low complexity" evidence="1">
    <location>
        <begin position="110"/>
        <end position="122"/>
    </location>
</feature>
<feature type="non-terminal residue" evidence="2">
    <location>
        <position position="1"/>
    </location>
</feature>